<sequence>MKYQQLMKQYYGDLSNLNQLLQSMVNSYRLLIAGAAELNNINEARSSYVKVAVKRADNLGEIIDHVIELLDECGESYFKYIALVGDHILKNTDSSVILTEVDNELLFQDASVREEYEALKKYKEEHQKEFED</sequence>
<evidence type="ECO:0000313" key="1">
    <source>
        <dbReference type="EMBL" id="CUO18713.1"/>
    </source>
</evidence>
<dbReference type="Proteomes" id="UP000095558">
    <property type="component" value="Unassembled WGS sequence"/>
</dbReference>
<dbReference type="AlphaFoldDB" id="A0A174CZX7"/>
<organism evidence="1 2">
    <name type="scientific">Clostridium disporicum</name>
    <dbReference type="NCBI Taxonomy" id="84024"/>
    <lineage>
        <taxon>Bacteria</taxon>
        <taxon>Bacillati</taxon>
        <taxon>Bacillota</taxon>
        <taxon>Clostridia</taxon>
        <taxon>Eubacteriales</taxon>
        <taxon>Clostridiaceae</taxon>
        <taxon>Clostridium</taxon>
    </lineage>
</organism>
<evidence type="ECO:0000313" key="2">
    <source>
        <dbReference type="Proteomes" id="UP000095558"/>
    </source>
</evidence>
<proteinExistence type="predicted"/>
<name>A0A174CZX7_9CLOT</name>
<gene>
    <name evidence="1" type="ORF">ERS852470_01662</name>
</gene>
<dbReference type="EMBL" id="CYZV01000016">
    <property type="protein sequence ID" value="CUO18713.1"/>
    <property type="molecule type" value="Genomic_DNA"/>
</dbReference>
<protein>
    <submittedName>
        <fullName evidence="1">Uncharacterized protein</fullName>
    </submittedName>
</protein>
<accession>A0A174CZX7</accession>
<dbReference type="OrthoDB" id="1680245at2"/>
<reference evidence="1 2" key="1">
    <citation type="submission" date="2015-09" db="EMBL/GenBank/DDBJ databases">
        <authorList>
            <consortium name="Pathogen Informatics"/>
        </authorList>
    </citation>
    <scope>NUCLEOTIDE SEQUENCE [LARGE SCALE GENOMIC DNA]</scope>
    <source>
        <strain evidence="1 2">2789STDY5834855</strain>
    </source>
</reference>
<dbReference type="RefSeq" id="WP_055276296.1">
    <property type="nucleotide sequence ID" value="NZ_CYZV01000016.1"/>
</dbReference>